<proteinExistence type="predicted"/>
<evidence type="ECO:0000313" key="3">
    <source>
        <dbReference type="Proteomes" id="UP000735302"/>
    </source>
</evidence>
<name>A0AAV4DU93_9GAST</name>
<comment type="caution">
    <text evidence="2">The sequence shown here is derived from an EMBL/GenBank/DDBJ whole genome shotgun (WGS) entry which is preliminary data.</text>
</comment>
<organism evidence="2 3">
    <name type="scientific">Plakobranchus ocellatus</name>
    <dbReference type="NCBI Taxonomy" id="259542"/>
    <lineage>
        <taxon>Eukaryota</taxon>
        <taxon>Metazoa</taxon>
        <taxon>Spiralia</taxon>
        <taxon>Lophotrochozoa</taxon>
        <taxon>Mollusca</taxon>
        <taxon>Gastropoda</taxon>
        <taxon>Heterobranchia</taxon>
        <taxon>Euthyneura</taxon>
        <taxon>Panpulmonata</taxon>
        <taxon>Sacoglossa</taxon>
        <taxon>Placobranchoidea</taxon>
        <taxon>Plakobranchidae</taxon>
        <taxon>Plakobranchus</taxon>
    </lineage>
</organism>
<reference evidence="2 3" key="1">
    <citation type="journal article" date="2021" name="Elife">
        <title>Chloroplast acquisition without the gene transfer in kleptoplastic sea slugs, Plakobranchus ocellatus.</title>
        <authorList>
            <person name="Maeda T."/>
            <person name="Takahashi S."/>
            <person name="Yoshida T."/>
            <person name="Shimamura S."/>
            <person name="Takaki Y."/>
            <person name="Nagai Y."/>
            <person name="Toyoda A."/>
            <person name="Suzuki Y."/>
            <person name="Arimoto A."/>
            <person name="Ishii H."/>
            <person name="Satoh N."/>
            <person name="Nishiyama T."/>
            <person name="Hasebe M."/>
            <person name="Maruyama T."/>
            <person name="Minagawa J."/>
            <person name="Obokata J."/>
            <person name="Shigenobu S."/>
        </authorList>
    </citation>
    <scope>NUCLEOTIDE SEQUENCE [LARGE SCALE GENOMIC DNA]</scope>
</reference>
<feature type="region of interest" description="Disordered" evidence="1">
    <location>
        <begin position="51"/>
        <end position="82"/>
    </location>
</feature>
<dbReference type="EMBL" id="BLXT01008354">
    <property type="protein sequence ID" value="GFO47868.1"/>
    <property type="molecule type" value="Genomic_DNA"/>
</dbReference>
<gene>
    <name evidence="2" type="ORF">PoB_007437300</name>
</gene>
<evidence type="ECO:0000313" key="2">
    <source>
        <dbReference type="EMBL" id="GFO47868.1"/>
    </source>
</evidence>
<dbReference type="AlphaFoldDB" id="A0AAV4DU93"/>
<keyword evidence="3" id="KW-1185">Reference proteome</keyword>
<sequence>MYGQKRCVFQLGLWVLVIAMKIFASCVTELPVVAVSLNTVAYLVRQFATNSSKEKEKSENRVLQSELRDDTVESESALRSQGPSCRGFELYNQHPGLTEGLKV</sequence>
<protein>
    <submittedName>
        <fullName evidence="2">Uncharacterized protein</fullName>
    </submittedName>
</protein>
<feature type="compositionally biased region" description="Basic and acidic residues" evidence="1">
    <location>
        <begin position="52"/>
        <end position="71"/>
    </location>
</feature>
<dbReference type="Proteomes" id="UP000735302">
    <property type="component" value="Unassembled WGS sequence"/>
</dbReference>
<accession>A0AAV4DU93</accession>
<evidence type="ECO:0000256" key="1">
    <source>
        <dbReference type="SAM" id="MobiDB-lite"/>
    </source>
</evidence>